<evidence type="ECO:0000313" key="2">
    <source>
        <dbReference type="EMBL" id="KAG0579676.1"/>
    </source>
</evidence>
<sequence>MGSFFFLSNTCCGVCFCAWLVGFSHFPSHLQTCSCRTYPCQTSRSFLKVFSLPHVAPVVCTDRLRCLHRRQLRTCFLSTFEISSSTNTRSGV</sequence>
<keyword evidence="1" id="KW-0732">Signal</keyword>
<feature type="signal peptide" evidence="1">
    <location>
        <begin position="1"/>
        <end position="17"/>
    </location>
</feature>
<evidence type="ECO:0000256" key="1">
    <source>
        <dbReference type="SAM" id="SignalP"/>
    </source>
</evidence>
<reference evidence="2" key="1">
    <citation type="submission" date="2020-06" db="EMBL/GenBank/DDBJ databases">
        <title>WGS assembly of Ceratodon purpureus strain R40.</title>
        <authorList>
            <person name="Carey S.B."/>
            <person name="Jenkins J."/>
            <person name="Shu S."/>
            <person name="Lovell J.T."/>
            <person name="Sreedasyam A."/>
            <person name="Maumus F."/>
            <person name="Tiley G.P."/>
            <person name="Fernandez-Pozo N."/>
            <person name="Barry K."/>
            <person name="Chen C."/>
            <person name="Wang M."/>
            <person name="Lipzen A."/>
            <person name="Daum C."/>
            <person name="Saski C.A."/>
            <person name="Payton A.C."/>
            <person name="Mcbreen J.C."/>
            <person name="Conrad R.E."/>
            <person name="Kollar L.M."/>
            <person name="Olsson S."/>
            <person name="Huttunen S."/>
            <person name="Landis J.B."/>
            <person name="Wickett N.J."/>
            <person name="Johnson M.G."/>
            <person name="Rensing S.A."/>
            <person name="Grimwood J."/>
            <person name="Schmutz J."/>
            <person name="Mcdaniel S.F."/>
        </authorList>
    </citation>
    <scope>NUCLEOTIDE SEQUENCE</scope>
    <source>
        <strain evidence="2">R40</strain>
    </source>
</reference>
<protein>
    <recommendedName>
        <fullName evidence="4">Secreted protein</fullName>
    </recommendedName>
</protein>
<accession>A0A8T0I9S4</accession>
<comment type="caution">
    <text evidence="2">The sequence shown here is derived from an EMBL/GenBank/DDBJ whole genome shotgun (WGS) entry which is preliminary data.</text>
</comment>
<dbReference type="AlphaFoldDB" id="A0A8T0I9S4"/>
<dbReference type="Proteomes" id="UP000822688">
    <property type="component" value="Chromosome 4"/>
</dbReference>
<keyword evidence="3" id="KW-1185">Reference proteome</keyword>
<name>A0A8T0I9S4_CERPU</name>
<dbReference type="EMBL" id="CM026424">
    <property type="protein sequence ID" value="KAG0579676.1"/>
    <property type="molecule type" value="Genomic_DNA"/>
</dbReference>
<evidence type="ECO:0000313" key="3">
    <source>
        <dbReference type="Proteomes" id="UP000822688"/>
    </source>
</evidence>
<evidence type="ECO:0008006" key="4">
    <source>
        <dbReference type="Google" id="ProtNLM"/>
    </source>
</evidence>
<feature type="chain" id="PRO_5035916812" description="Secreted protein" evidence="1">
    <location>
        <begin position="18"/>
        <end position="92"/>
    </location>
</feature>
<organism evidence="2 3">
    <name type="scientific">Ceratodon purpureus</name>
    <name type="common">Fire moss</name>
    <name type="synonym">Dicranum purpureum</name>
    <dbReference type="NCBI Taxonomy" id="3225"/>
    <lineage>
        <taxon>Eukaryota</taxon>
        <taxon>Viridiplantae</taxon>
        <taxon>Streptophyta</taxon>
        <taxon>Embryophyta</taxon>
        <taxon>Bryophyta</taxon>
        <taxon>Bryophytina</taxon>
        <taxon>Bryopsida</taxon>
        <taxon>Dicranidae</taxon>
        <taxon>Pseudoditrichales</taxon>
        <taxon>Ditrichaceae</taxon>
        <taxon>Ceratodon</taxon>
    </lineage>
</organism>
<gene>
    <name evidence="2" type="ORF">KC19_4G116000</name>
</gene>
<proteinExistence type="predicted"/>